<dbReference type="InterPro" id="IPR034660">
    <property type="entry name" value="DinB/YfiT-like"/>
</dbReference>
<dbReference type="GO" id="GO:0046872">
    <property type="term" value="F:metal ion binding"/>
    <property type="evidence" value="ECO:0007669"/>
    <property type="project" value="UniProtKB-KW"/>
</dbReference>
<evidence type="ECO:0000256" key="3">
    <source>
        <dbReference type="PIRSR" id="PIRSR607837-1"/>
    </source>
</evidence>
<evidence type="ECO:0000256" key="1">
    <source>
        <dbReference type="ARBA" id="ARBA00008635"/>
    </source>
</evidence>
<dbReference type="Pfam" id="PF05163">
    <property type="entry name" value="DinB"/>
    <property type="match status" value="1"/>
</dbReference>
<dbReference type="SUPFAM" id="SSF109854">
    <property type="entry name" value="DinB/YfiT-like putative metalloenzymes"/>
    <property type="match status" value="1"/>
</dbReference>
<evidence type="ECO:0000313" key="4">
    <source>
        <dbReference type="EMBL" id="GHB60621.1"/>
    </source>
</evidence>
<keyword evidence="5" id="KW-1185">Reference proteome</keyword>
<proteinExistence type="inferred from homology"/>
<dbReference type="RefSeq" id="WP_189563509.1">
    <property type="nucleotide sequence ID" value="NZ_BMXF01000001.1"/>
</dbReference>
<sequence>MKRILTPLLFFVAWLGLSSFQPDDSVANLVADWQRAKEFTQEYLEAMPEDGLDYKPTPEIRSFKEQMLHLANGNFNFSSAASGKENPYKGKNLEKMEEFNTKGAVTKVVLESYDFAIAALSGTSDADMNANIKLFGRDMSRGVAYAKAFEHQTHHRGQATIYIRMKGIKPPNEKLF</sequence>
<name>A0A8J3G961_9BACT</name>
<feature type="binding site" evidence="3">
    <location>
        <position position="69"/>
    </location>
    <ligand>
        <name>a divalent metal cation</name>
        <dbReference type="ChEBI" id="CHEBI:60240"/>
    </ligand>
</feature>
<dbReference type="AlphaFoldDB" id="A0A8J3G961"/>
<gene>
    <name evidence="4" type="ORF">GCM10007390_12930</name>
</gene>
<accession>A0A8J3G961</accession>
<feature type="binding site" evidence="3">
    <location>
        <position position="155"/>
    </location>
    <ligand>
        <name>a divalent metal cation</name>
        <dbReference type="ChEBI" id="CHEBI:60240"/>
    </ligand>
</feature>
<evidence type="ECO:0008006" key="6">
    <source>
        <dbReference type="Google" id="ProtNLM"/>
    </source>
</evidence>
<comment type="caution">
    <text evidence="4">The sequence shown here is derived from an EMBL/GenBank/DDBJ whole genome shotgun (WGS) entry which is preliminary data.</text>
</comment>
<keyword evidence="2 3" id="KW-0479">Metal-binding</keyword>
<dbReference type="Proteomes" id="UP000598271">
    <property type="component" value="Unassembled WGS sequence"/>
</dbReference>
<dbReference type="InterPro" id="IPR007837">
    <property type="entry name" value="DinB"/>
</dbReference>
<dbReference type="EMBL" id="BMXF01000001">
    <property type="protein sequence ID" value="GHB60621.1"/>
    <property type="molecule type" value="Genomic_DNA"/>
</dbReference>
<evidence type="ECO:0000313" key="5">
    <source>
        <dbReference type="Proteomes" id="UP000598271"/>
    </source>
</evidence>
<feature type="binding site" evidence="3">
    <location>
        <position position="151"/>
    </location>
    <ligand>
        <name>a divalent metal cation</name>
        <dbReference type="ChEBI" id="CHEBI:60240"/>
    </ligand>
</feature>
<evidence type="ECO:0000256" key="2">
    <source>
        <dbReference type="ARBA" id="ARBA00022723"/>
    </source>
</evidence>
<organism evidence="4 5">
    <name type="scientific">Persicitalea jodogahamensis</name>
    <dbReference type="NCBI Taxonomy" id="402147"/>
    <lineage>
        <taxon>Bacteria</taxon>
        <taxon>Pseudomonadati</taxon>
        <taxon>Bacteroidota</taxon>
        <taxon>Cytophagia</taxon>
        <taxon>Cytophagales</taxon>
        <taxon>Spirosomataceae</taxon>
        <taxon>Persicitalea</taxon>
    </lineage>
</organism>
<comment type="similarity">
    <text evidence="1">Belongs to the DinB family.</text>
</comment>
<protein>
    <recommendedName>
        <fullName evidence="6">Damage-inducible protein DinB</fullName>
    </recommendedName>
</protein>
<reference evidence="4 5" key="1">
    <citation type="journal article" date="2014" name="Int. J. Syst. Evol. Microbiol.">
        <title>Complete genome sequence of Corynebacterium casei LMG S-19264T (=DSM 44701T), isolated from a smear-ripened cheese.</title>
        <authorList>
            <consortium name="US DOE Joint Genome Institute (JGI-PGF)"/>
            <person name="Walter F."/>
            <person name="Albersmeier A."/>
            <person name="Kalinowski J."/>
            <person name="Ruckert C."/>
        </authorList>
    </citation>
    <scope>NUCLEOTIDE SEQUENCE [LARGE SCALE GENOMIC DNA]</scope>
    <source>
        <strain evidence="4 5">KCTC 12866</strain>
    </source>
</reference>
<dbReference type="Gene3D" id="1.20.120.450">
    <property type="entry name" value="dinb family like domain"/>
    <property type="match status" value="1"/>
</dbReference>